<dbReference type="InterPro" id="IPR041649">
    <property type="entry name" value="NepR"/>
</dbReference>
<organism evidence="3 4">
    <name type="scientific">Methylobacterium tarhaniae</name>
    <dbReference type="NCBI Taxonomy" id="1187852"/>
    <lineage>
        <taxon>Bacteria</taxon>
        <taxon>Pseudomonadati</taxon>
        <taxon>Pseudomonadota</taxon>
        <taxon>Alphaproteobacteria</taxon>
        <taxon>Hyphomicrobiales</taxon>
        <taxon>Methylobacteriaceae</taxon>
        <taxon>Methylobacterium</taxon>
    </lineage>
</organism>
<reference evidence="3 4" key="1">
    <citation type="submission" date="2015-03" db="EMBL/GenBank/DDBJ databases">
        <title>Genome sequencing of Methylobacterium tarhaniae DSM 25844.</title>
        <authorList>
            <person name="Chaudhry V."/>
            <person name="Patil P.B."/>
        </authorList>
    </citation>
    <scope>NUCLEOTIDE SEQUENCE [LARGE SCALE GENOMIC DNA]</scope>
    <source>
        <strain evidence="3 4">DSM 25844</strain>
    </source>
</reference>
<evidence type="ECO:0000313" key="3">
    <source>
        <dbReference type="EMBL" id="KMO32159.1"/>
    </source>
</evidence>
<evidence type="ECO:0000256" key="1">
    <source>
        <dbReference type="SAM" id="MobiDB-lite"/>
    </source>
</evidence>
<dbReference type="AlphaFoldDB" id="A0A0J6SES5"/>
<gene>
    <name evidence="3" type="ORF">VQ03_26495</name>
</gene>
<proteinExistence type="predicted"/>
<dbReference type="PATRIC" id="fig|1187852.3.peg.3256"/>
<feature type="region of interest" description="Disordered" evidence="1">
    <location>
        <begin position="73"/>
        <end position="99"/>
    </location>
</feature>
<evidence type="ECO:0000259" key="2">
    <source>
        <dbReference type="Pfam" id="PF18557"/>
    </source>
</evidence>
<protein>
    <recommendedName>
        <fullName evidence="2">Anti-sigma factor NepR domain-containing protein</fullName>
    </recommendedName>
</protein>
<name>A0A0J6SES5_9HYPH</name>
<accession>A0A0J6SES5</accession>
<dbReference type="RefSeq" id="WP_048453901.1">
    <property type="nucleotide sequence ID" value="NZ_LABZ01000228.1"/>
</dbReference>
<feature type="region of interest" description="Disordered" evidence="1">
    <location>
        <begin position="1"/>
        <end position="41"/>
    </location>
</feature>
<dbReference type="Proteomes" id="UP000036449">
    <property type="component" value="Unassembled WGS sequence"/>
</dbReference>
<sequence>MRDDETDTDAPAGPEPRSRGRPPARTVRGTGSGELDAGTRRRLGRALRAHYADLLSAPVPDRFAALIAGLDAGLPPAAGSLTGSLTGSLADDPGQEDAR</sequence>
<evidence type="ECO:0000313" key="4">
    <source>
        <dbReference type="Proteomes" id="UP000036449"/>
    </source>
</evidence>
<feature type="domain" description="Anti-sigma factor NepR" evidence="2">
    <location>
        <begin position="40"/>
        <end position="72"/>
    </location>
</feature>
<comment type="caution">
    <text evidence="3">The sequence shown here is derived from an EMBL/GenBank/DDBJ whole genome shotgun (WGS) entry which is preliminary data.</text>
</comment>
<keyword evidence="4" id="KW-1185">Reference proteome</keyword>
<dbReference type="EMBL" id="LABZ01000228">
    <property type="protein sequence ID" value="KMO32159.1"/>
    <property type="molecule type" value="Genomic_DNA"/>
</dbReference>
<dbReference type="Pfam" id="PF18557">
    <property type="entry name" value="NepR"/>
    <property type="match status" value="1"/>
</dbReference>